<dbReference type="InterPro" id="IPR002213">
    <property type="entry name" value="UDP_glucos_trans"/>
</dbReference>
<dbReference type="PANTHER" id="PTHR48048:SF20">
    <property type="entry name" value="GLYCOSYLTRANSFERASE"/>
    <property type="match status" value="1"/>
</dbReference>
<dbReference type="GO" id="GO:0035251">
    <property type="term" value="F:UDP-glucosyltransferase activity"/>
    <property type="evidence" value="ECO:0007669"/>
    <property type="project" value="InterPro"/>
</dbReference>
<reference evidence="4" key="1">
    <citation type="submission" date="2020-03" db="EMBL/GenBank/DDBJ databases">
        <title>A high-quality chromosome-level genome assembly of a woody plant with both climbing and erect habits, Rhamnella rubrinervis.</title>
        <authorList>
            <person name="Lu Z."/>
            <person name="Yang Y."/>
            <person name="Zhu X."/>
            <person name="Sun Y."/>
        </authorList>
    </citation>
    <scope>NUCLEOTIDE SEQUENCE</scope>
    <source>
        <strain evidence="4">BYM</strain>
        <tissue evidence="4">Leaf</tissue>
    </source>
</reference>
<evidence type="ECO:0000256" key="1">
    <source>
        <dbReference type="ARBA" id="ARBA00009995"/>
    </source>
</evidence>
<protein>
    <recommendedName>
        <fullName evidence="6">Glycosyltransferase</fullName>
    </recommendedName>
</protein>
<dbReference type="FunFam" id="3.40.50.2000:FF:000020">
    <property type="entry name" value="Glycosyltransferase"/>
    <property type="match status" value="1"/>
</dbReference>
<evidence type="ECO:0000313" key="5">
    <source>
        <dbReference type="Proteomes" id="UP000796880"/>
    </source>
</evidence>
<dbReference type="EMBL" id="VOIH02000009">
    <property type="protein sequence ID" value="KAF3437746.1"/>
    <property type="molecule type" value="Genomic_DNA"/>
</dbReference>
<proteinExistence type="inferred from homology"/>
<keyword evidence="2" id="KW-0328">Glycosyltransferase</keyword>
<dbReference type="OrthoDB" id="1191534at2759"/>
<dbReference type="CDD" id="cd03784">
    <property type="entry name" value="GT1_Gtf-like"/>
    <property type="match status" value="1"/>
</dbReference>
<accession>A0A8K0DZT9</accession>
<sequence length="480" mass="53533">MKQTIVIFPPPGLADMHSMVEFGKLILHHYPHNFSITILCTHGLQHNPTMSSYIQRISNSNPSISFHLFPCQRVDTPPSRRRVPAILLELIRLNLPNARNALLEISKTSKVRALIIHLICMPALSVGIELGIPTFNFRTAGASALAFFLNFPKIHQQTNDSFKNLTDTVFQIPGCPPLKATHMPRPLLDREDPAYWDFLNCCLDLPKVNGIIVNTFDGFEQTAMKAIQDGLCDGATTPVYYVGPLIASNEKEEGKANIATDQEEEYMSWLDKQPSGSVVFLYFGGMGTLSEKQVREIASGLEYSGTRFLWVLKKPSDDKSKMTQQMDDFDVASILPDGFTERTKGLGVVVKSQAPQLEVLKKESVGGFVTHCGWESVMEASVTGVPMIAWPLYAEQHVNRNALVEDMKMAIPVEQREEDGFVTATELETRVRELMESETGRELRERSRKMKEMGLAAFGDSGSSKLALKRLMDAISTYGN</sequence>
<evidence type="ECO:0000256" key="2">
    <source>
        <dbReference type="ARBA" id="ARBA00022676"/>
    </source>
</evidence>
<name>A0A8K0DZT9_9ROSA</name>
<dbReference type="Gene3D" id="3.40.50.2000">
    <property type="entry name" value="Glycogen Phosphorylase B"/>
    <property type="match status" value="2"/>
</dbReference>
<keyword evidence="3" id="KW-0808">Transferase</keyword>
<dbReference type="SUPFAM" id="SSF53756">
    <property type="entry name" value="UDP-Glycosyltransferase/glycogen phosphorylase"/>
    <property type="match status" value="1"/>
</dbReference>
<gene>
    <name evidence="4" type="ORF">FNV43_RR20502</name>
</gene>
<dbReference type="Proteomes" id="UP000796880">
    <property type="component" value="Unassembled WGS sequence"/>
</dbReference>
<dbReference type="InterPro" id="IPR050481">
    <property type="entry name" value="UDP-glycosyltransf_plant"/>
</dbReference>
<dbReference type="PANTHER" id="PTHR48048">
    <property type="entry name" value="GLYCOSYLTRANSFERASE"/>
    <property type="match status" value="1"/>
</dbReference>
<comment type="caution">
    <text evidence="4">The sequence shown here is derived from an EMBL/GenBank/DDBJ whole genome shotgun (WGS) entry which is preliminary data.</text>
</comment>
<dbReference type="AlphaFoldDB" id="A0A8K0DZT9"/>
<organism evidence="4 5">
    <name type="scientific">Rhamnella rubrinervis</name>
    <dbReference type="NCBI Taxonomy" id="2594499"/>
    <lineage>
        <taxon>Eukaryota</taxon>
        <taxon>Viridiplantae</taxon>
        <taxon>Streptophyta</taxon>
        <taxon>Embryophyta</taxon>
        <taxon>Tracheophyta</taxon>
        <taxon>Spermatophyta</taxon>
        <taxon>Magnoliopsida</taxon>
        <taxon>eudicotyledons</taxon>
        <taxon>Gunneridae</taxon>
        <taxon>Pentapetalae</taxon>
        <taxon>rosids</taxon>
        <taxon>fabids</taxon>
        <taxon>Rosales</taxon>
        <taxon>Rhamnaceae</taxon>
        <taxon>rhamnoid group</taxon>
        <taxon>Rhamneae</taxon>
        <taxon>Rhamnella</taxon>
    </lineage>
</organism>
<keyword evidence="5" id="KW-1185">Reference proteome</keyword>
<comment type="similarity">
    <text evidence="1">Belongs to the UDP-glycosyltransferase family.</text>
</comment>
<evidence type="ECO:0000256" key="3">
    <source>
        <dbReference type="ARBA" id="ARBA00022679"/>
    </source>
</evidence>
<evidence type="ECO:0008006" key="6">
    <source>
        <dbReference type="Google" id="ProtNLM"/>
    </source>
</evidence>
<evidence type="ECO:0000313" key="4">
    <source>
        <dbReference type="EMBL" id="KAF3437746.1"/>
    </source>
</evidence>
<dbReference type="Pfam" id="PF00201">
    <property type="entry name" value="UDPGT"/>
    <property type="match status" value="1"/>
</dbReference>